<evidence type="ECO:0000256" key="2">
    <source>
        <dbReference type="SAM" id="Phobius"/>
    </source>
</evidence>
<comment type="caution">
    <text evidence="4">The sequence shown here is derived from an EMBL/GenBank/DDBJ whole genome shotgun (WGS) entry which is preliminary data.</text>
</comment>
<dbReference type="PANTHER" id="PTHR42736:SF1">
    <property type="entry name" value="PROTEIN-GLUTAMINE GAMMA-GLUTAMYLTRANSFERASE"/>
    <property type="match status" value="1"/>
</dbReference>
<accession>A0ABX1K6V5</accession>
<dbReference type="InterPro" id="IPR052901">
    <property type="entry name" value="Bact_TGase-like"/>
</dbReference>
<keyword evidence="2" id="KW-0812">Transmembrane</keyword>
<keyword evidence="2" id="KW-0472">Membrane</keyword>
<name>A0ABX1K6V5_9MICO</name>
<evidence type="ECO:0000313" key="5">
    <source>
        <dbReference type="Proteomes" id="UP001429745"/>
    </source>
</evidence>
<dbReference type="SUPFAM" id="SSF54001">
    <property type="entry name" value="Cysteine proteinases"/>
    <property type="match status" value="1"/>
</dbReference>
<feature type="transmembrane region" description="Helical" evidence="2">
    <location>
        <begin position="140"/>
        <end position="160"/>
    </location>
</feature>
<dbReference type="Gene3D" id="3.10.620.30">
    <property type="match status" value="1"/>
</dbReference>
<dbReference type="Pfam" id="PF01841">
    <property type="entry name" value="Transglut_core"/>
    <property type="match status" value="1"/>
</dbReference>
<feature type="transmembrane region" description="Helical" evidence="2">
    <location>
        <begin position="190"/>
        <end position="206"/>
    </location>
</feature>
<dbReference type="Pfam" id="PF11992">
    <property type="entry name" value="TgpA_N"/>
    <property type="match status" value="1"/>
</dbReference>
<feature type="domain" description="Transglutaminase-like" evidence="3">
    <location>
        <begin position="482"/>
        <end position="557"/>
    </location>
</feature>
<proteinExistence type="predicted"/>
<feature type="transmembrane region" description="Helical" evidence="2">
    <location>
        <begin position="167"/>
        <end position="184"/>
    </location>
</feature>
<evidence type="ECO:0000256" key="1">
    <source>
        <dbReference type="SAM" id="MobiDB-lite"/>
    </source>
</evidence>
<feature type="transmembrane region" description="Helical" evidence="2">
    <location>
        <begin position="52"/>
        <end position="70"/>
    </location>
</feature>
<dbReference type="InterPro" id="IPR021878">
    <property type="entry name" value="TgpA_N"/>
</dbReference>
<dbReference type="InterPro" id="IPR002931">
    <property type="entry name" value="Transglutaminase-like"/>
</dbReference>
<feature type="transmembrane region" description="Helical" evidence="2">
    <location>
        <begin position="618"/>
        <end position="638"/>
    </location>
</feature>
<protein>
    <submittedName>
        <fullName evidence="4">Transglutaminase domain-containing protein</fullName>
    </submittedName>
</protein>
<evidence type="ECO:0000259" key="3">
    <source>
        <dbReference type="SMART" id="SM00460"/>
    </source>
</evidence>
<dbReference type="RefSeq" id="WP_168911221.1">
    <property type="nucleotide sequence ID" value="NZ_JABACI010000001.1"/>
</dbReference>
<feature type="transmembrane region" description="Helical" evidence="2">
    <location>
        <begin position="77"/>
        <end position="99"/>
    </location>
</feature>
<keyword evidence="5" id="KW-1185">Reference proteome</keyword>
<dbReference type="PANTHER" id="PTHR42736">
    <property type="entry name" value="PROTEIN-GLUTAMINE GAMMA-GLUTAMYLTRANSFERASE"/>
    <property type="match status" value="1"/>
</dbReference>
<evidence type="ECO:0000313" key="4">
    <source>
        <dbReference type="EMBL" id="NLP82738.1"/>
    </source>
</evidence>
<feature type="region of interest" description="Disordered" evidence="1">
    <location>
        <begin position="564"/>
        <end position="614"/>
    </location>
</feature>
<dbReference type="EMBL" id="JABACI010000001">
    <property type="protein sequence ID" value="NLP82738.1"/>
    <property type="molecule type" value="Genomic_DNA"/>
</dbReference>
<sequence length="770" mass="80684">MSSPSAAAVRADRFGRRGPAAPRRGGERLLASAVLAALLAALLPVARVVESGAWLVGALILSVLVLVAGYNARRFRLPAVAVTLIEAAIWVVFMTVVFLRDTALLWIIPSLDTFRTVPLLVEGAMQEITLGAAPLEPSTSLAFVVVGAMGLLTIVIDHVVVTARMPLLASVGIVAVSLIPAIAVPSEVDLMGFVFLAITILFLIRAETRSREKPIEQEAERSAGVPATALGIAAIAIVVAVVATPLLPQPVARAGSGVGPGPGIDATLQLGDDLRRPQEVEVLRLRTDSPTVPYLRATTLSRFDGGTWEPDGGQTVALDSDRALGDVAADPDIRIAEYTTSVDVVNLESPWAPVPFPAVTISGLDGAWSAVPYNRTVVARASSTQGQSYDVVSTLPRPTLEQIRSRSAGGGDQVRDETTELPPDTPPIIAELAAQVTAGATNDYDRLTALQRWFRGSDFAYSLEAPVEDGFDGSGAEAVARFLEQREGYCVHFASAFALMARTLNMPSRIVVGYLPGEPTTDAVDSQPVYSVGSSQLHAWPEVHFNGIGWVAFEPTSGLGVPTSFSPAASVPGQADNPGATSPQSTPTPSTPAGLEEESPEAQRGGTASGQNGSPADALPLAGVALLVLLVLSLPLLFRELRRRQLDTAARRGDAAAAWQSVQDAAIDVGIPVPSSESPRAFAQRLITEHGVPASDMNVVLIAIERVSYSRAGTRSYWIGDTAAEAAASVRVALLASVPPARRVLALLAPRSLVIRPGSVYAGNAPVKAQ</sequence>
<dbReference type="Proteomes" id="UP001429745">
    <property type="component" value="Unassembled WGS sequence"/>
</dbReference>
<feature type="region of interest" description="Disordered" evidence="1">
    <location>
        <begin position="404"/>
        <end position="424"/>
    </location>
</feature>
<dbReference type="SMART" id="SM00460">
    <property type="entry name" value="TGc"/>
    <property type="match status" value="1"/>
</dbReference>
<organism evidence="4 5">
    <name type="scientific">Microbacterium salsuginis</name>
    <dbReference type="NCBI Taxonomy" id="2722803"/>
    <lineage>
        <taxon>Bacteria</taxon>
        <taxon>Bacillati</taxon>
        <taxon>Actinomycetota</taxon>
        <taxon>Actinomycetes</taxon>
        <taxon>Micrococcales</taxon>
        <taxon>Microbacteriaceae</taxon>
        <taxon>Microbacterium</taxon>
    </lineage>
</organism>
<dbReference type="InterPro" id="IPR038765">
    <property type="entry name" value="Papain-like_cys_pep_sf"/>
</dbReference>
<feature type="transmembrane region" description="Helical" evidence="2">
    <location>
        <begin position="29"/>
        <end position="46"/>
    </location>
</feature>
<feature type="transmembrane region" description="Helical" evidence="2">
    <location>
        <begin position="227"/>
        <end position="247"/>
    </location>
</feature>
<gene>
    <name evidence="4" type="ORF">HF576_02660</name>
</gene>
<feature type="compositionally biased region" description="Low complexity" evidence="1">
    <location>
        <begin position="581"/>
        <end position="592"/>
    </location>
</feature>
<keyword evidence="2" id="KW-1133">Transmembrane helix</keyword>
<reference evidence="4 5" key="1">
    <citation type="submission" date="2020-04" db="EMBL/GenBank/DDBJ databases">
        <title>CFH 90308 Microbacterium sp.</title>
        <authorList>
            <person name="Nie G."/>
            <person name="Ming H."/>
            <person name="Xia T."/>
        </authorList>
    </citation>
    <scope>NUCLEOTIDE SEQUENCE [LARGE SCALE GENOMIC DNA]</scope>
    <source>
        <strain evidence="4 5">CFH 90308</strain>
    </source>
</reference>